<evidence type="ECO:0000256" key="5">
    <source>
        <dbReference type="ARBA" id="ARBA00023136"/>
    </source>
</evidence>
<feature type="transmembrane region" description="Helical" evidence="6">
    <location>
        <begin position="87"/>
        <end position="104"/>
    </location>
</feature>
<evidence type="ECO:0000256" key="4">
    <source>
        <dbReference type="ARBA" id="ARBA00022989"/>
    </source>
</evidence>
<comment type="caution">
    <text evidence="7">The sequence shown here is derived from an EMBL/GenBank/DDBJ whole genome shotgun (WGS) entry which is preliminary data.</text>
</comment>
<evidence type="ECO:0000313" key="7">
    <source>
        <dbReference type="EMBL" id="MCM8557425.1"/>
    </source>
</evidence>
<feature type="transmembrane region" description="Helical" evidence="6">
    <location>
        <begin position="21"/>
        <end position="48"/>
    </location>
</feature>
<keyword evidence="3 6" id="KW-0812">Transmembrane</keyword>
<dbReference type="AlphaFoldDB" id="A0A9X2J2V4"/>
<comment type="subcellular location">
    <subcellularLocation>
        <location evidence="1">Cell membrane</location>
        <topology evidence="1">Multi-pass membrane protein</topology>
    </subcellularLocation>
</comment>
<evidence type="ECO:0000256" key="3">
    <source>
        <dbReference type="ARBA" id="ARBA00022692"/>
    </source>
</evidence>
<feature type="transmembrane region" description="Helical" evidence="6">
    <location>
        <begin position="132"/>
        <end position="154"/>
    </location>
</feature>
<sequence>MSVFELAKDAWARGSADNISLLAAGVAFYAFLAFVPLLAAVVLTYGLFADPEDAVRQAETVAGVLPRAATELVIEQMQDVAGSDPRGNALGLVVAIGTAIFGALRGAKSVIIALNIAEHVDQPRGFIGQTGMALSITLSLILVIAIGLVAIGATSSIPKLIPGFPEDLLPVVRTALWILFAVAAIFAHAFIYRYAPNRDVCSLKDVLPGAVVATILLLAVTFGFAAYVSSFGSYNATYGALGAVVILLFWLYLSTMALLLGAELNEAVRCADGAAARRSEAC</sequence>
<evidence type="ECO:0000256" key="1">
    <source>
        <dbReference type="ARBA" id="ARBA00004651"/>
    </source>
</evidence>
<dbReference type="NCBIfam" id="TIGR00765">
    <property type="entry name" value="yihY_not_rbn"/>
    <property type="match status" value="1"/>
</dbReference>
<reference evidence="7" key="1">
    <citation type="submission" date="2022-06" db="EMBL/GenBank/DDBJ databases">
        <title>Sphingomicrobium sedimins sp. nov., a marine bacterium isolated from tidal flat.</title>
        <authorList>
            <person name="Kim C.-H."/>
            <person name="Yoo Y."/>
            <person name="Kim J.-J."/>
        </authorList>
    </citation>
    <scope>NUCLEOTIDE SEQUENCE</scope>
    <source>
        <strain evidence="7">GRR-S6-50</strain>
    </source>
</reference>
<dbReference type="PANTHER" id="PTHR30213">
    <property type="entry name" value="INNER MEMBRANE PROTEIN YHJD"/>
    <property type="match status" value="1"/>
</dbReference>
<keyword evidence="2" id="KW-1003">Cell membrane</keyword>
<name>A0A9X2J2V4_9SPHN</name>
<dbReference type="InterPro" id="IPR017039">
    <property type="entry name" value="Virul_fac_BrkB"/>
</dbReference>
<dbReference type="EMBL" id="JAMSHT010000001">
    <property type="protein sequence ID" value="MCM8557425.1"/>
    <property type="molecule type" value="Genomic_DNA"/>
</dbReference>
<dbReference type="Proteomes" id="UP001155128">
    <property type="component" value="Unassembled WGS sequence"/>
</dbReference>
<protein>
    <submittedName>
        <fullName evidence="7">YihY/virulence factor BrkB family protein</fullName>
    </submittedName>
</protein>
<dbReference type="Pfam" id="PF03631">
    <property type="entry name" value="Virul_fac_BrkB"/>
    <property type="match status" value="1"/>
</dbReference>
<proteinExistence type="predicted"/>
<evidence type="ECO:0000256" key="6">
    <source>
        <dbReference type="SAM" id="Phobius"/>
    </source>
</evidence>
<gene>
    <name evidence="7" type="ORF">NDO55_06290</name>
</gene>
<organism evidence="7 8">
    <name type="scientific">Sphingomicrobium sediminis</name>
    <dbReference type="NCBI Taxonomy" id="2950949"/>
    <lineage>
        <taxon>Bacteria</taxon>
        <taxon>Pseudomonadati</taxon>
        <taxon>Pseudomonadota</taxon>
        <taxon>Alphaproteobacteria</taxon>
        <taxon>Sphingomonadales</taxon>
        <taxon>Sphingomonadaceae</taxon>
        <taxon>Sphingomicrobium</taxon>
    </lineage>
</organism>
<keyword evidence="5 6" id="KW-0472">Membrane</keyword>
<dbReference type="PANTHER" id="PTHR30213:SF0">
    <property type="entry name" value="UPF0761 MEMBRANE PROTEIN YIHY"/>
    <property type="match status" value="1"/>
</dbReference>
<feature type="transmembrane region" description="Helical" evidence="6">
    <location>
        <begin position="174"/>
        <end position="194"/>
    </location>
</feature>
<dbReference type="PIRSF" id="PIRSF035875">
    <property type="entry name" value="RNase_BN"/>
    <property type="match status" value="1"/>
</dbReference>
<feature type="transmembrane region" description="Helical" evidence="6">
    <location>
        <begin position="206"/>
        <end position="228"/>
    </location>
</feature>
<keyword evidence="8" id="KW-1185">Reference proteome</keyword>
<evidence type="ECO:0000313" key="8">
    <source>
        <dbReference type="Proteomes" id="UP001155128"/>
    </source>
</evidence>
<feature type="transmembrane region" description="Helical" evidence="6">
    <location>
        <begin position="240"/>
        <end position="260"/>
    </location>
</feature>
<dbReference type="RefSeq" id="WP_252113468.1">
    <property type="nucleotide sequence ID" value="NZ_JAMSHT010000001.1"/>
</dbReference>
<evidence type="ECO:0000256" key="2">
    <source>
        <dbReference type="ARBA" id="ARBA00022475"/>
    </source>
</evidence>
<dbReference type="GO" id="GO:0005886">
    <property type="term" value="C:plasma membrane"/>
    <property type="evidence" value="ECO:0007669"/>
    <property type="project" value="UniProtKB-SubCell"/>
</dbReference>
<accession>A0A9X2J2V4</accession>
<keyword evidence="4 6" id="KW-1133">Transmembrane helix</keyword>